<dbReference type="Pfam" id="PF03358">
    <property type="entry name" value="FMN_red"/>
    <property type="match status" value="1"/>
</dbReference>
<keyword evidence="12" id="KW-1185">Reference proteome</keyword>
<dbReference type="STRING" id="240427.AYR62_01105"/>
<dbReference type="GO" id="GO:0010181">
    <property type="term" value="F:FMN binding"/>
    <property type="evidence" value="ECO:0007669"/>
    <property type="project" value="InterPro"/>
</dbReference>
<dbReference type="EMBL" id="CP014924">
    <property type="protein sequence ID" value="ANZ66004.1"/>
    <property type="molecule type" value="Genomic_DNA"/>
</dbReference>
<name>A0A1B2IVB9_9LACO</name>
<dbReference type="EC" id="1.3.99.33" evidence="4"/>
<dbReference type="GO" id="GO:0016020">
    <property type="term" value="C:membrane"/>
    <property type="evidence" value="ECO:0007669"/>
    <property type="project" value="InterPro"/>
</dbReference>
<dbReference type="Pfam" id="PF00890">
    <property type="entry name" value="FAD_binding_2"/>
    <property type="match status" value="1"/>
</dbReference>
<dbReference type="Gene3D" id="3.90.1010.20">
    <property type="match status" value="1"/>
</dbReference>
<dbReference type="Pfam" id="PF04205">
    <property type="entry name" value="FMN_bind"/>
    <property type="match status" value="1"/>
</dbReference>
<dbReference type="InterPro" id="IPR050315">
    <property type="entry name" value="FAD-oxidoreductase_2"/>
</dbReference>
<evidence type="ECO:0000256" key="7">
    <source>
        <dbReference type="ARBA" id="ARBA00022827"/>
    </source>
</evidence>
<feature type="domain" description="FMN-binding" evidence="10">
    <location>
        <begin position="713"/>
        <end position="787"/>
    </location>
</feature>
<dbReference type="PANTHER" id="PTHR43400:SF7">
    <property type="entry name" value="FAD-DEPENDENT OXIDOREDUCTASE 2 FAD BINDING DOMAIN-CONTAINING PROTEIN"/>
    <property type="match status" value="1"/>
</dbReference>
<reference evidence="11 12" key="1">
    <citation type="submission" date="2016-03" db="EMBL/GenBank/DDBJ databases">
        <title>Pediococcus and Lactobacillus from brewery environment - whole genome sequencing and assembly.</title>
        <authorList>
            <person name="Behr J."/>
            <person name="Geissler A.J."/>
            <person name="Vogel R.F."/>
        </authorList>
    </citation>
    <scope>NUCLEOTIDE SEQUENCE [LARGE SCALE GENOMIC DNA]</scope>
    <source>
        <strain evidence="11 12">TMW 1.1995</strain>
    </source>
</reference>
<dbReference type="GO" id="GO:0033765">
    <property type="term" value="F:steroid dehydrogenase activity, acting on the CH-CH group of donors"/>
    <property type="evidence" value="ECO:0007669"/>
    <property type="project" value="UniProtKB-ARBA"/>
</dbReference>
<evidence type="ECO:0000256" key="3">
    <source>
        <dbReference type="ARBA" id="ARBA00008040"/>
    </source>
</evidence>
<keyword evidence="8" id="KW-0560">Oxidoreductase</keyword>
<dbReference type="SUPFAM" id="SSF51905">
    <property type="entry name" value="FAD/NAD(P)-binding domain"/>
    <property type="match status" value="1"/>
</dbReference>
<evidence type="ECO:0000313" key="12">
    <source>
        <dbReference type="Proteomes" id="UP000093267"/>
    </source>
</evidence>
<dbReference type="InterPro" id="IPR036188">
    <property type="entry name" value="FAD/NAD-bd_sf"/>
</dbReference>
<dbReference type="SUPFAM" id="SSF52218">
    <property type="entry name" value="Flavoproteins"/>
    <property type="match status" value="1"/>
</dbReference>
<dbReference type="SUPFAM" id="SSF56425">
    <property type="entry name" value="Succinate dehydrogenase/fumarate reductase flavoprotein, catalytic domain"/>
    <property type="match status" value="1"/>
</dbReference>
<evidence type="ECO:0000256" key="2">
    <source>
        <dbReference type="ARBA" id="ARBA00001974"/>
    </source>
</evidence>
<evidence type="ECO:0000256" key="9">
    <source>
        <dbReference type="ARBA" id="ARBA00049922"/>
    </source>
</evidence>
<comment type="cofactor">
    <cofactor evidence="1">
        <name>FMN</name>
        <dbReference type="ChEBI" id="CHEBI:58210"/>
    </cofactor>
</comment>
<dbReference type="InterPro" id="IPR027477">
    <property type="entry name" value="Succ_DH/fumarate_Rdtase_cat_sf"/>
</dbReference>
<dbReference type="Gene3D" id="3.50.50.60">
    <property type="entry name" value="FAD/NAD(P)-binding domain"/>
    <property type="match status" value="1"/>
</dbReference>
<evidence type="ECO:0000256" key="5">
    <source>
        <dbReference type="ARBA" id="ARBA00015872"/>
    </source>
</evidence>
<dbReference type="RefSeq" id="WP_065901338.1">
    <property type="nucleotide sequence ID" value="NZ_CP014912.1"/>
</dbReference>
<dbReference type="Proteomes" id="UP000093267">
    <property type="component" value="Chromosome"/>
</dbReference>
<dbReference type="Gene3D" id="3.90.700.10">
    <property type="entry name" value="Succinate dehydrogenase/fumarate reductase flavoprotein, catalytic domain"/>
    <property type="match status" value="1"/>
</dbReference>
<dbReference type="InterPro" id="IPR029039">
    <property type="entry name" value="Flavoprotein-like_sf"/>
</dbReference>
<comment type="catalytic activity">
    <reaction evidence="9">
        <text>dihydrourocanate + A = urocanate + AH2</text>
        <dbReference type="Rhea" id="RHEA:36059"/>
        <dbReference type="ChEBI" id="CHEBI:13193"/>
        <dbReference type="ChEBI" id="CHEBI:17499"/>
        <dbReference type="ChEBI" id="CHEBI:27247"/>
        <dbReference type="ChEBI" id="CHEBI:72991"/>
        <dbReference type="EC" id="1.3.99.33"/>
    </reaction>
</comment>
<evidence type="ECO:0000256" key="1">
    <source>
        <dbReference type="ARBA" id="ARBA00001917"/>
    </source>
</evidence>
<comment type="cofactor">
    <cofactor evidence="2">
        <name>FAD</name>
        <dbReference type="ChEBI" id="CHEBI:57692"/>
    </cofactor>
</comment>
<dbReference type="OrthoDB" id="9806724at2"/>
<organism evidence="11 12">
    <name type="scientific">Secundilactobacillus paracollinoides</name>
    <dbReference type="NCBI Taxonomy" id="240427"/>
    <lineage>
        <taxon>Bacteria</taxon>
        <taxon>Bacillati</taxon>
        <taxon>Bacillota</taxon>
        <taxon>Bacilli</taxon>
        <taxon>Lactobacillales</taxon>
        <taxon>Lactobacillaceae</taxon>
        <taxon>Secundilactobacillus</taxon>
    </lineage>
</organism>
<gene>
    <name evidence="11" type="ORF">AYR63_01835</name>
</gene>
<dbReference type="SMART" id="SM00900">
    <property type="entry name" value="FMN_bind"/>
    <property type="match status" value="1"/>
</dbReference>
<dbReference type="InterPro" id="IPR007329">
    <property type="entry name" value="FMN-bd"/>
</dbReference>
<comment type="similarity">
    <text evidence="3">Belongs to the FAD-dependent oxidoreductase 2 family. FRD/SDH subfamily.</text>
</comment>
<keyword evidence="6" id="KW-0285">Flavoprotein</keyword>
<evidence type="ECO:0000256" key="6">
    <source>
        <dbReference type="ARBA" id="ARBA00022630"/>
    </source>
</evidence>
<dbReference type="AlphaFoldDB" id="A0A1B2IVB9"/>
<protein>
    <recommendedName>
        <fullName evidence="5">Urocanate reductase</fullName>
        <ecNumber evidence="4">1.3.99.33</ecNumber>
    </recommendedName>
</protein>
<evidence type="ECO:0000256" key="4">
    <source>
        <dbReference type="ARBA" id="ARBA00013137"/>
    </source>
</evidence>
<sequence>MKLVAIVGTAAKKSYNRELLHYMQTHFSTTTEITVAEIDEIPLFNEPEPGSQLPAAVQKLNQQISEADGVIIGVPEYDHSIPASLKSAIEWLSYDVHPFAKKPVMLVGTSIGVQGTSRAQTEIRSILNTPGVDAYVLPGNEFMLSYAAQAFDTSKNLAEPKTVRFLEDCFKHFTEYITTLSGDKQNGNQLKVDWDGNYDVVVVGFGGAGASAARFAADNGAKVLVVDAAPFGHEGGNTRYSAQHVVMGKDVDDLTDYYHALSAPFKLPEKTLHAYVSGMSKMPEYFDKYLGIKAVSYKYDVNPGDPVNYKKTMAEYPELKGSDTVDFALVHKRDKDAALWKLLRQKVLDRTDNIDVWLSSRAQHLIQEPGSKIIRGVQIERDGKLLNIHANNGVVMTSGGFENNPELVQTYLHSVRLTPLGTLYNRGDGIHMVQEVGAKLWHMANYESHGILPGLTFKEGENERGRQIAWPLLSHGSIFVIADDGTRYFQEDAKHRHGHITTHGSWLIPMNNQHPYIVFDQAQYNDFKQQLDDEGRLPYPEFMDKLVKADTLPELANKLDVSAANLGQTVTDFNAYKAEGRDFAFGRNPESMRAFDGGPYYAIAAANDVLNTQGGPQRNENAEILGVDNKPIPHLYGAGELGGIVANCYQGGGNLAECLVFGKLAGEHAAVVKTDADVVDADEANGINDLADGENLSNVKLDADQYLGSSNAGLGGKVVVRLTYTGNKIQNVEVVQHHESEDVGLVAVSELPKEIVAANSTDVDAISGASASSRAIKKAVKDALGKAEAMHN</sequence>
<evidence type="ECO:0000259" key="10">
    <source>
        <dbReference type="SMART" id="SM00900"/>
    </source>
</evidence>
<dbReference type="InterPro" id="IPR003953">
    <property type="entry name" value="FAD-dep_OxRdtase_2_FAD-bd"/>
</dbReference>
<dbReference type="Gene3D" id="3.40.50.360">
    <property type="match status" value="1"/>
</dbReference>
<dbReference type="InterPro" id="IPR005025">
    <property type="entry name" value="FMN_Rdtase-like_dom"/>
</dbReference>
<dbReference type="PANTHER" id="PTHR43400">
    <property type="entry name" value="FUMARATE REDUCTASE"/>
    <property type="match status" value="1"/>
</dbReference>
<accession>A0A1B2IVB9</accession>
<evidence type="ECO:0000256" key="8">
    <source>
        <dbReference type="ARBA" id="ARBA00023002"/>
    </source>
</evidence>
<evidence type="ECO:0000313" key="11">
    <source>
        <dbReference type="EMBL" id="ANZ66004.1"/>
    </source>
</evidence>
<keyword evidence="7" id="KW-0274">FAD</keyword>
<proteinExistence type="inferred from homology"/>